<protein>
    <submittedName>
        <fullName evidence="2">Uncharacterized protein</fullName>
    </submittedName>
</protein>
<keyword evidence="1" id="KW-0732">Signal</keyword>
<dbReference type="Proteomes" id="UP000291338">
    <property type="component" value="Unassembled WGS sequence"/>
</dbReference>
<dbReference type="RefSeq" id="WP_130255339.1">
    <property type="nucleotide sequence ID" value="NZ_PPSX01000030.1"/>
</dbReference>
<reference evidence="2 3" key="1">
    <citation type="submission" date="2018-01" db="EMBL/GenBank/DDBJ databases">
        <title>Co-occurrence of chitin degradation, pigmentation and bioactivity in marine Pseudoalteromonas.</title>
        <authorList>
            <person name="Paulsen S."/>
            <person name="Gram L."/>
            <person name="Machado H."/>
        </authorList>
    </citation>
    <scope>NUCLEOTIDE SEQUENCE [LARGE SCALE GENOMIC DNA]</scope>
    <source>
        <strain evidence="2 3">S3898</strain>
    </source>
</reference>
<proteinExistence type="predicted"/>
<comment type="caution">
    <text evidence="2">The sequence shown here is derived from an EMBL/GenBank/DDBJ whole genome shotgun (WGS) entry which is preliminary data.</text>
</comment>
<evidence type="ECO:0000313" key="2">
    <source>
        <dbReference type="EMBL" id="RZQ53315.1"/>
    </source>
</evidence>
<evidence type="ECO:0000313" key="3">
    <source>
        <dbReference type="Proteomes" id="UP000291338"/>
    </source>
</evidence>
<name>A0A4Q7INL5_9GAMM</name>
<gene>
    <name evidence="2" type="ORF">C1E23_09555</name>
</gene>
<accession>A0A4Q7INL5</accession>
<sequence length="124" mass="13872">MFKFIVLIMLFLSLVVSPFGQMTAFAAHECDMTMMTKDSMMHHTMPQDRMSKDETMSSSTSDISSMDCCEVECVCPINACHAFTYVPQSVQTLGFFSSFEKIQNATLTPPTATISNLYRPPIFA</sequence>
<dbReference type="EMBL" id="PPSX01000030">
    <property type="protein sequence ID" value="RZQ53315.1"/>
    <property type="molecule type" value="Genomic_DNA"/>
</dbReference>
<evidence type="ECO:0000256" key="1">
    <source>
        <dbReference type="SAM" id="SignalP"/>
    </source>
</evidence>
<feature type="chain" id="PRO_5020592644" evidence="1">
    <location>
        <begin position="27"/>
        <end position="124"/>
    </location>
</feature>
<organism evidence="2 3">
    <name type="scientific">Pseudoalteromonas phenolica</name>
    <dbReference type="NCBI Taxonomy" id="161398"/>
    <lineage>
        <taxon>Bacteria</taxon>
        <taxon>Pseudomonadati</taxon>
        <taxon>Pseudomonadota</taxon>
        <taxon>Gammaproteobacteria</taxon>
        <taxon>Alteromonadales</taxon>
        <taxon>Pseudoalteromonadaceae</taxon>
        <taxon>Pseudoalteromonas</taxon>
    </lineage>
</organism>
<dbReference type="AlphaFoldDB" id="A0A4Q7INL5"/>
<feature type="signal peptide" evidence="1">
    <location>
        <begin position="1"/>
        <end position="26"/>
    </location>
</feature>